<evidence type="ECO:0000256" key="4">
    <source>
        <dbReference type="ARBA" id="ARBA00022989"/>
    </source>
</evidence>
<keyword evidence="3 6" id="KW-0812">Transmembrane</keyword>
<evidence type="ECO:0000313" key="8">
    <source>
        <dbReference type="Proteomes" id="UP000280586"/>
    </source>
</evidence>
<feature type="transmembrane region" description="Helical" evidence="6">
    <location>
        <begin position="80"/>
        <end position="102"/>
    </location>
</feature>
<sequence length="373" mass="42026">MKFLRRELKLLDKDTNLNDNYKFQDKISKLVLFFTIYTLSFVFFTSTIKFTLPFILAGIFALILKSPTKYLIKKIKMKSWLASLASTIIFFSLFIFILILAISSLTSELVSVAKTLQEFLSSNSSSYFSELGSFFQNIVDNLNLIDPSVWNNIVKTATESLNKFLQLGVSGVTSLITGLFSFFGYVPYIGMVIAFTLLSTYFFTEKVATASSDKFNNLIPLGNKKIFNAIKHGKKMIANYLLAYMFLIFLSMFITFIGFLIFKIDYALLLSILAGLLDLLPIVGMACVYIPLILYFLYQGNLFVAIGLVILYLLVFVSRQLLEPKIMSSSLGISPISTLAAMFIGLQLNGLMGMVFCMLLVVCYTILKRVEIL</sequence>
<evidence type="ECO:0000256" key="5">
    <source>
        <dbReference type="ARBA" id="ARBA00023136"/>
    </source>
</evidence>
<dbReference type="InterPro" id="IPR014227">
    <property type="entry name" value="YtvI-like"/>
</dbReference>
<dbReference type="GO" id="GO:0016020">
    <property type="term" value="C:membrane"/>
    <property type="evidence" value="ECO:0007669"/>
    <property type="project" value="UniProtKB-SubCell"/>
</dbReference>
<evidence type="ECO:0000313" key="7">
    <source>
        <dbReference type="EMBL" id="AYE34316.1"/>
    </source>
</evidence>
<dbReference type="KEGG" id="csep:CP523_07595"/>
<evidence type="ECO:0000256" key="1">
    <source>
        <dbReference type="ARBA" id="ARBA00004141"/>
    </source>
</evidence>
<dbReference type="Proteomes" id="UP000280586">
    <property type="component" value="Chromosome"/>
</dbReference>
<dbReference type="OrthoDB" id="9774361at2"/>
<feature type="transmembrane region" description="Helical" evidence="6">
    <location>
        <begin position="50"/>
        <end position="68"/>
    </location>
</feature>
<keyword evidence="5 6" id="KW-0472">Membrane</keyword>
<proteinExistence type="inferred from homology"/>
<comment type="subcellular location">
    <subcellularLocation>
        <location evidence="1">Membrane</location>
        <topology evidence="1">Multi-pass membrane protein</topology>
    </subcellularLocation>
</comment>
<feature type="transmembrane region" description="Helical" evidence="6">
    <location>
        <begin position="241"/>
        <end position="262"/>
    </location>
</feature>
<dbReference type="EMBL" id="CP023671">
    <property type="protein sequence ID" value="AYE34316.1"/>
    <property type="molecule type" value="Genomic_DNA"/>
</dbReference>
<dbReference type="Pfam" id="PF01594">
    <property type="entry name" value="AI-2E_transport"/>
    <property type="match status" value="1"/>
</dbReference>
<comment type="similarity">
    <text evidence="2">Belongs to the autoinducer-2 exporter (AI-2E) (TC 2.A.86) family.</text>
</comment>
<dbReference type="NCBIfam" id="TIGR02872">
    <property type="entry name" value="spore_ytvI"/>
    <property type="match status" value="1"/>
</dbReference>
<feature type="transmembrane region" description="Helical" evidence="6">
    <location>
        <begin position="302"/>
        <end position="322"/>
    </location>
</feature>
<dbReference type="AlphaFoldDB" id="A0A9N7PJ36"/>
<name>A0A9N7PJ36_CLOSE</name>
<evidence type="ECO:0000256" key="2">
    <source>
        <dbReference type="ARBA" id="ARBA00009773"/>
    </source>
</evidence>
<evidence type="ECO:0000256" key="3">
    <source>
        <dbReference type="ARBA" id="ARBA00022692"/>
    </source>
</evidence>
<reference evidence="7 8" key="1">
    <citation type="submission" date="2017-09" db="EMBL/GenBank/DDBJ databases">
        <authorList>
            <person name="Thomas P."/>
            <person name="Seyboldt C."/>
        </authorList>
    </citation>
    <scope>NUCLEOTIDE SEQUENCE [LARGE SCALE GENOMIC DNA]</scope>
    <source>
        <strain evidence="7 8">DSM 7534</strain>
    </source>
</reference>
<feature type="transmembrane region" description="Helical" evidence="6">
    <location>
        <begin position="342"/>
        <end position="367"/>
    </location>
</feature>
<accession>A0A9N7PJ36</accession>
<gene>
    <name evidence="7" type="primary">ytvI</name>
    <name evidence="7" type="ORF">CP523_07595</name>
</gene>
<feature type="transmembrane region" description="Helical" evidence="6">
    <location>
        <begin position="268"/>
        <end position="295"/>
    </location>
</feature>
<organism evidence="7 8">
    <name type="scientific">Clostridium septicum</name>
    <dbReference type="NCBI Taxonomy" id="1504"/>
    <lineage>
        <taxon>Bacteria</taxon>
        <taxon>Bacillati</taxon>
        <taxon>Bacillota</taxon>
        <taxon>Clostridia</taxon>
        <taxon>Eubacteriales</taxon>
        <taxon>Clostridiaceae</taxon>
        <taxon>Clostridium</taxon>
    </lineage>
</organism>
<dbReference type="PANTHER" id="PTHR21716">
    <property type="entry name" value="TRANSMEMBRANE PROTEIN"/>
    <property type="match status" value="1"/>
</dbReference>
<protein>
    <submittedName>
        <fullName evidence="7">Sporulation integral membrane protein YtvI</fullName>
    </submittedName>
</protein>
<dbReference type="PANTHER" id="PTHR21716:SF68">
    <property type="entry name" value="TRANSPORT PROTEIN YTVI-RELATED"/>
    <property type="match status" value="1"/>
</dbReference>
<evidence type="ECO:0000256" key="6">
    <source>
        <dbReference type="SAM" id="Phobius"/>
    </source>
</evidence>
<feature type="transmembrane region" description="Helical" evidence="6">
    <location>
        <begin position="185"/>
        <end position="204"/>
    </location>
</feature>
<dbReference type="GO" id="GO:0055085">
    <property type="term" value="P:transmembrane transport"/>
    <property type="evidence" value="ECO:0007669"/>
    <property type="project" value="TreeGrafter"/>
</dbReference>
<dbReference type="InterPro" id="IPR002549">
    <property type="entry name" value="AI-2E-like"/>
</dbReference>
<keyword evidence="4 6" id="KW-1133">Transmembrane helix</keyword>